<name>A0ACB7TMM5_HYAAI</name>
<sequence length="138" mass="15221">MEKALTETCLDSAEEARRLVSCHVEHAIVFAWRTRASAARWATQCLAGEAEVVTKRAFPIIELAALSLIGMCSAALKASAKVSLSVDESALRCFVTSSVLLCVGPVLPTYAADLQRFNHGRRFRSRPVTLPNECWRRE</sequence>
<reference evidence="1" key="1">
    <citation type="submission" date="2020-05" db="EMBL/GenBank/DDBJ databases">
        <title>Large-scale comparative analyses of tick genomes elucidate their genetic diversity and vector capacities.</title>
        <authorList>
            <person name="Jia N."/>
            <person name="Wang J."/>
            <person name="Shi W."/>
            <person name="Du L."/>
            <person name="Sun Y."/>
            <person name="Zhan W."/>
            <person name="Jiang J."/>
            <person name="Wang Q."/>
            <person name="Zhang B."/>
            <person name="Ji P."/>
            <person name="Sakyi L.B."/>
            <person name="Cui X."/>
            <person name="Yuan T."/>
            <person name="Jiang B."/>
            <person name="Yang W."/>
            <person name="Lam T.T.-Y."/>
            <person name="Chang Q."/>
            <person name="Ding S."/>
            <person name="Wang X."/>
            <person name="Zhu J."/>
            <person name="Ruan X."/>
            <person name="Zhao L."/>
            <person name="Wei J."/>
            <person name="Que T."/>
            <person name="Du C."/>
            <person name="Cheng J."/>
            <person name="Dai P."/>
            <person name="Han X."/>
            <person name="Huang E."/>
            <person name="Gao Y."/>
            <person name="Liu J."/>
            <person name="Shao H."/>
            <person name="Ye R."/>
            <person name="Li L."/>
            <person name="Wei W."/>
            <person name="Wang X."/>
            <person name="Wang C."/>
            <person name="Yang T."/>
            <person name="Huo Q."/>
            <person name="Li W."/>
            <person name="Guo W."/>
            <person name="Chen H."/>
            <person name="Zhou L."/>
            <person name="Ni X."/>
            <person name="Tian J."/>
            <person name="Zhou Y."/>
            <person name="Sheng Y."/>
            <person name="Liu T."/>
            <person name="Pan Y."/>
            <person name="Xia L."/>
            <person name="Li J."/>
            <person name="Zhao F."/>
            <person name="Cao W."/>
        </authorList>
    </citation>
    <scope>NUCLEOTIDE SEQUENCE</scope>
    <source>
        <strain evidence="1">Hyas-2018</strain>
    </source>
</reference>
<organism evidence="1 2">
    <name type="scientific">Hyalomma asiaticum</name>
    <name type="common">Tick</name>
    <dbReference type="NCBI Taxonomy" id="266040"/>
    <lineage>
        <taxon>Eukaryota</taxon>
        <taxon>Metazoa</taxon>
        <taxon>Ecdysozoa</taxon>
        <taxon>Arthropoda</taxon>
        <taxon>Chelicerata</taxon>
        <taxon>Arachnida</taxon>
        <taxon>Acari</taxon>
        <taxon>Parasitiformes</taxon>
        <taxon>Ixodida</taxon>
        <taxon>Ixodoidea</taxon>
        <taxon>Ixodidae</taxon>
        <taxon>Hyalomminae</taxon>
        <taxon>Hyalomma</taxon>
    </lineage>
</organism>
<accession>A0ACB7TMM5</accession>
<dbReference type="EMBL" id="CM023481">
    <property type="protein sequence ID" value="KAH6947577.1"/>
    <property type="molecule type" value="Genomic_DNA"/>
</dbReference>
<comment type="caution">
    <text evidence="1">The sequence shown here is derived from an EMBL/GenBank/DDBJ whole genome shotgun (WGS) entry which is preliminary data.</text>
</comment>
<evidence type="ECO:0000313" key="1">
    <source>
        <dbReference type="EMBL" id="KAH6947577.1"/>
    </source>
</evidence>
<keyword evidence="2" id="KW-1185">Reference proteome</keyword>
<protein>
    <submittedName>
        <fullName evidence="1">Uncharacterized protein</fullName>
    </submittedName>
</protein>
<proteinExistence type="predicted"/>
<evidence type="ECO:0000313" key="2">
    <source>
        <dbReference type="Proteomes" id="UP000821845"/>
    </source>
</evidence>
<dbReference type="Proteomes" id="UP000821845">
    <property type="component" value="Chromosome 1"/>
</dbReference>
<gene>
    <name evidence="1" type="ORF">HPB50_020154</name>
</gene>